<gene>
    <name evidence="5" type="ORF">FPY71_16700</name>
</gene>
<feature type="domain" description="Phosphate acetyl/butaryl transferase" evidence="4">
    <location>
        <begin position="105"/>
        <end position="306"/>
    </location>
</feature>
<dbReference type="AlphaFoldDB" id="A0A5B0DR98"/>
<proteinExistence type="inferred from homology"/>
<name>A0A5B0DR98_9HYPH</name>
<comment type="similarity">
    <text evidence="1">Belongs to the phosphate acetyltransferase and butyryltransferase family.</text>
</comment>
<protein>
    <submittedName>
        <fullName evidence="5">Bifunctional enoyl-CoA hydratase/phosphate acetyltransferase</fullName>
    </submittedName>
</protein>
<organism evidence="5 6">
    <name type="scientific">Aureimonas fodinaquatilis</name>
    <dbReference type="NCBI Taxonomy" id="2565783"/>
    <lineage>
        <taxon>Bacteria</taxon>
        <taxon>Pseudomonadati</taxon>
        <taxon>Pseudomonadota</taxon>
        <taxon>Alphaproteobacteria</taxon>
        <taxon>Hyphomicrobiales</taxon>
        <taxon>Aurantimonadaceae</taxon>
        <taxon>Aureimonas</taxon>
    </lineage>
</organism>
<dbReference type="InterPro" id="IPR002505">
    <property type="entry name" value="PTA_PTB"/>
</dbReference>
<evidence type="ECO:0000256" key="3">
    <source>
        <dbReference type="ARBA" id="ARBA00023315"/>
    </source>
</evidence>
<sequence length="337" mass="35173">MTALQPKAGERVSQLDRLLNMAGTSGVQQSGESFQKLSSAPVRTAIVHPVDAISLEGALEAGLLGLIDPILIGPEHKIRKAAAAAGHDISATTIVNVEHSHAAAEAACTMARNGEVGALMKGSLHTDELLAAAVNRATGLRTDRRMSHVFIMDVPTYPRPLFISDAAINILPDLATKADIVQNAIDCAQALGVSRPKVALLAAVETVHSSMQATLDAAALCKMADRGQITGGELDGPLAFDNAVSLEAAERKGIVSSVAGCADILIVPDIEAGNMMAKQLFYLANAESAGIVMGARVPIILTSRADGRLSRLASAAAALMVARYQEAVRYEKETAQQ</sequence>
<evidence type="ECO:0000313" key="5">
    <source>
        <dbReference type="EMBL" id="KAA0968525.1"/>
    </source>
</evidence>
<dbReference type="EMBL" id="VTWH01000005">
    <property type="protein sequence ID" value="KAA0968525.1"/>
    <property type="molecule type" value="Genomic_DNA"/>
</dbReference>
<dbReference type="Proteomes" id="UP000324738">
    <property type="component" value="Unassembled WGS sequence"/>
</dbReference>
<dbReference type="GO" id="GO:0016746">
    <property type="term" value="F:acyltransferase activity"/>
    <property type="evidence" value="ECO:0007669"/>
    <property type="project" value="UniProtKB-KW"/>
</dbReference>
<dbReference type="PANTHER" id="PTHR43356">
    <property type="entry name" value="PHOSPHATE ACETYLTRANSFERASE"/>
    <property type="match status" value="1"/>
</dbReference>
<comment type="caution">
    <text evidence="5">The sequence shown here is derived from an EMBL/GenBank/DDBJ whole genome shotgun (WGS) entry which is preliminary data.</text>
</comment>
<evidence type="ECO:0000256" key="2">
    <source>
        <dbReference type="ARBA" id="ARBA00022679"/>
    </source>
</evidence>
<dbReference type="PANTHER" id="PTHR43356:SF2">
    <property type="entry name" value="PHOSPHATE ACETYLTRANSFERASE"/>
    <property type="match status" value="1"/>
</dbReference>
<dbReference type="NCBIfam" id="NF008852">
    <property type="entry name" value="PRK11890.1"/>
    <property type="match status" value="1"/>
</dbReference>
<accession>A0A5B0DR98</accession>
<reference evidence="5 6" key="1">
    <citation type="submission" date="2019-08" db="EMBL/GenBank/DDBJ databases">
        <title>Aureimonas fodiniaquatilis sp. nov., isolated from a coal mine wastewater.</title>
        <authorList>
            <person name="Kim W."/>
        </authorList>
    </citation>
    <scope>NUCLEOTIDE SEQUENCE [LARGE SCALE GENOMIC DNA]</scope>
    <source>
        <strain evidence="5 6">CAU 1482</strain>
    </source>
</reference>
<dbReference type="SUPFAM" id="SSF53659">
    <property type="entry name" value="Isocitrate/Isopropylmalate dehydrogenase-like"/>
    <property type="match status" value="1"/>
</dbReference>
<dbReference type="OrthoDB" id="9800237at2"/>
<evidence type="ECO:0000256" key="1">
    <source>
        <dbReference type="ARBA" id="ARBA00005656"/>
    </source>
</evidence>
<dbReference type="PIRSF" id="PIRSF000428">
    <property type="entry name" value="P_Ac_trans"/>
    <property type="match status" value="1"/>
</dbReference>
<keyword evidence="3" id="KW-0012">Acyltransferase</keyword>
<keyword evidence="6" id="KW-1185">Reference proteome</keyword>
<dbReference type="InterPro" id="IPR050500">
    <property type="entry name" value="Phos_Acetyltrans/Butyryltrans"/>
</dbReference>
<dbReference type="InterPro" id="IPR012147">
    <property type="entry name" value="P_Ac_Bu_trans"/>
</dbReference>
<keyword evidence="2 5" id="KW-0808">Transferase</keyword>
<dbReference type="Gene3D" id="3.40.718.10">
    <property type="entry name" value="Isopropylmalate Dehydrogenase"/>
    <property type="match status" value="1"/>
</dbReference>
<evidence type="ECO:0000313" key="6">
    <source>
        <dbReference type="Proteomes" id="UP000324738"/>
    </source>
</evidence>
<evidence type="ECO:0000259" key="4">
    <source>
        <dbReference type="Pfam" id="PF01515"/>
    </source>
</evidence>
<dbReference type="NCBIfam" id="NF006045">
    <property type="entry name" value="PRK08190.1"/>
    <property type="match status" value="1"/>
</dbReference>
<dbReference type="Pfam" id="PF01515">
    <property type="entry name" value="PTA_PTB"/>
    <property type="match status" value="1"/>
</dbReference>
<dbReference type="RefSeq" id="WP_149301474.1">
    <property type="nucleotide sequence ID" value="NZ_VTWH01000005.1"/>
</dbReference>